<dbReference type="SMART" id="SM00248">
    <property type="entry name" value="ANK"/>
    <property type="match status" value="7"/>
</dbReference>
<feature type="compositionally biased region" description="Polar residues" evidence="2">
    <location>
        <begin position="925"/>
        <end position="953"/>
    </location>
</feature>
<evidence type="ECO:0000313" key="4">
    <source>
        <dbReference type="EMBL" id="CAH3015022.1"/>
    </source>
</evidence>
<dbReference type="PANTHER" id="PTHR24170:SF2">
    <property type="entry name" value="ANKYRIN REPEAT DOMAIN-CONTAINING PROTEIN 27"/>
    <property type="match status" value="1"/>
</dbReference>
<feature type="domain" description="VPS9" evidence="3">
    <location>
        <begin position="251"/>
        <end position="391"/>
    </location>
</feature>
<reference evidence="4 5" key="1">
    <citation type="submission" date="2022-05" db="EMBL/GenBank/DDBJ databases">
        <authorList>
            <consortium name="Genoscope - CEA"/>
            <person name="William W."/>
        </authorList>
    </citation>
    <scope>NUCLEOTIDE SEQUENCE [LARGE SCALE GENOMIC DNA]</scope>
</reference>
<feature type="repeat" description="ANK" evidence="1">
    <location>
        <begin position="514"/>
        <end position="546"/>
    </location>
</feature>
<dbReference type="InterPro" id="IPR036770">
    <property type="entry name" value="Ankyrin_rpt-contain_sf"/>
</dbReference>
<keyword evidence="5" id="KW-1185">Reference proteome</keyword>
<feature type="repeat" description="ANK" evidence="1">
    <location>
        <begin position="759"/>
        <end position="791"/>
    </location>
</feature>
<dbReference type="InterPro" id="IPR003123">
    <property type="entry name" value="VPS9"/>
</dbReference>
<accession>A0ABN8LD67</accession>
<feature type="compositionally biased region" description="Acidic residues" evidence="2">
    <location>
        <begin position="1198"/>
        <end position="1218"/>
    </location>
</feature>
<dbReference type="InterPro" id="IPR002110">
    <property type="entry name" value="Ankyrin_rpt"/>
</dbReference>
<dbReference type="PRINTS" id="PR01415">
    <property type="entry name" value="ANKYRIN"/>
</dbReference>
<feature type="repeat" description="ANK" evidence="1">
    <location>
        <begin position="585"/>
        <end position="617"/>
    </location>
</feature>
<evidence type="ECO:0000259" key="3">
    <source>
        <dbReference type="PROSITE" id="PS51205"/>
    </source>
</evidence>
<feature type="repeat" description="ANK" evidence="1">
    <location>
        <begin position="856"/>
        <end position="888"/>
    </location>
</feature>
<dbReference type="Gene3D" id="1.20.1050.80">
    <property type="entry name" value="VPS9 domain"/>
    <property type="match status" value="1"/>
</dbReference>
<dbReference type="CDD" id="cd22886">
    <property type="entry name" value="ANKRD27_zf2"/>
    <property type="match status" value="1"/>
</dbReference>
<dbReference type="Proteomes" id="UP001159427">
    <property type="component" value="Unassembled WGS sequence"/>
</dbReference>
<sequence>MAEDVNIQGSAYDEDLCENPFFKYMQTKQKQLYDKAASNRWTVCIPRQGTQARGSFTLSHVENHLLLPVEGKSSAYKTVNNKEVQVSGDFIVTTEGFQDVKSVRILFEETFFNSNNQSFSVLCIEQPLEGGIGGSLEPAVTSLETLQACCNFLWNNSGIKNTQKQHIDDILVLFNSSYEQLEGESLRHLMDAAHAIYTRAMQAALKNSQLISLENAQNNSSYMDNVKLAIETYMMNELHSQLFRGISSIFGKEDALLNKMTRNLADIQVKDLGVKEQLRTNLPRGRRALSFLNRYNTPLEKFHCLKKAVTIVTDRKMKTPEDAAEAITVDDLLPALIFLIIKSDIPNWLANITYLHNFHFSKRGHNEFQFFLSSIEAAVEHIRGGYVNDVLKGLSPAKMLPSSWFVMETDRPRSTALEKLFEFASNGNEEEVEMLLSSGGDHGSSGEKFCHPLCSCAKCEKLHTRKRHDPSAVTVFSRDDLGRTVLHVASEYGHSNLIYKLIKKGAVVNAMDYHGTTALHLACQRGHGSAALVLMHYKADVNAPDNDSNTPLHLCTANGHEKCTRALVFLDTQVKVLKVNAANEHGDTPLHLASRWGYAEIVRLLLEKGASLEARNKDKATPLDSSHNKQVSEILLEAIVAASEEQEQTVSFADTTNSVSEGPPLIQSQEFPTIVSKEQERAKEIDRFIRTVADGDVEMVRYKLGPSDDEEDEEDGGDFPRSDKDLCHPLCQCEKCSKWQKKSREAAEKVLHTNVRNGEGMTPLHIAAIRGYDEMTNLLLRRGAQTDVKNYTQMRAPLHFACQYNHPRKAFIVLSREVQTFLKWFMLRSSWFCSVYKLDSVTALLHGASVNVTNDRGNTPLHEAARFNLVKLVILLLENGASVTMRNKRELTPLQYAHRDDVIRALDQAEGISFNARTKRLSYSSYTSHKPTNEDLNSSKSKTRLNSVPNYVGTNAAAKHPMPVTSPPSSTRSSAVADEPGDESLSKQERLNKLFERLERGDVERLQDISKAVKSFDRVTGEITSSTTENNVCIGFQAEKKRPLKQTNKESVKRRIRMRPPLSNAKAYKRLKCCSRNRDDLSCLKSFLLLIAKCERRVSNRPFPHYAPVNKHKEIVIGLGWTISYKSLYFVHPSLELVPFILFDIFVYFRRTSLKRTETIDKSSPLIDLQLRHQLFIQHFDRSTLRKVQTRDHSQPMVEEEKEYDGDISEDDKADSGS</sequence>
<dbReference type="CDD" id="cd22885">
    <property type="entry name" value="ANKRD27_zf1"/>
    <property type="match status" value="1"/>
</dbReference>
<dbReference type="Pfam" id="PF13857">
    <property type="entry name" value="Ank_5"/>
    <property type="match status" value="1"/>
</dbReference>
<dbReference type="PROSITE" id="PS50088">
    <property type="entry name" value="ANK_REPEAT"/>
    <property type="match status" value="5"/>
</dbReference>
<dbReference type="PANTHER" id="PTHR24170">
    <property type="entry name" value="ANKYRIN REPEAT DOMAIN-CONTAINING PROTEIN 27"/>
    <property type="match status" value="1"/>
</dbReference>
<evidence type="ECO:0000313" key="5">
    <source>
        <dbReference type="Proteomes" id="UP001159427"/>
    </source>
</evidence>
<proteinExistence type="predicted"/>
<feature type="region of interest" description="Disordered" evidence="2">
    <location>
        <begin position="925"/>
        <end position="988"/>
    </location>
</feature>
<evidence type="ECO:0000256" key="2">
    <source>
        <dbReference type="SAM" id="MobiDB-lite"/>
    </source>
</evidence>
<feature type="compositionally biased region" description="Low complexity" evidence="2">
    <location>
        <begin position="967"/>
        <end position="977"/>
    </location>
</feature>
<organism evidence="4 5">
    <name type="scientific">Porites evermanni</name>
    <dbReference type="NCBI Taxonomy" id="104178"/>
    <lineage>
        <taxon>Eukaryota</taxon>
        <taxon>Metazoa</taxon>
        <taxon>Cnidaria</taxon>
        <taxon>Anthozoa</taxon>
        <taxon>Hexacorallia</taxon>
        <taxon>Scleractinia</taxon>
        <taxon>Fungiina</taxon>
        <taxon>Poritidae</taxon>
        <taxon>Porites</taxon>
    </lineage>
</organism>
<feature type="repeat" description="ANK" evidence="1">
    <location>
        <begin position="481"/>
        <end position="513"/>
    </location>
</feature>
<protein>
    <recommendedName>
        <fullName evidence="3">VPS9 domain-containing protein</fullName>
    </recommendedName>
</protein>
<keyword evidence="1" id="KW-0040">ANK repeat</keyword>
<dbReference type="Pfam" id="PF13637">
    <property type="entry name" value="Ank_4"/>
    <property type="match status" value="1"/>
</dbReference>
<dbReference type="InterPro" id="IPR051248">
    <property type="entry name" value="UPF0507/Ank_repeat_27"/>
</dbReference>
<name>A0ABN8LD67_9CNID</name>
<dbReference type="SUPFAM" id="SSF48403">
    <property type="entry name" value="Ankyrin repeat"/>
    <property type="match status" value="2"/>
</dbReference>
<dbReference type="Gene3D" id="1.25.40.20">
    <property type="entry name" value="Ankyrin repeat-containing domain"/>
    <property type="match status" value="3"/>
</dbReference>
<dbReference type="PROSITE" id="PS51205">
    <property type="entry name" value="VPS9"/>
    <property type="match status" value="1"/>
</dbReference>
<dbReference type="SMART" id="SM00167">
    <property type="entry name" value="VPS9"/>
    <property type="match status" value="1"/>
</dbReference>
<dbReference type="SUPFAM" id="SSF109993">
    <property type="entry name" value="VPS9 domain"/>
    <property type="match status" value="1"/>
</dbReference>
<comment type="caution">
    <text evidence="4">The sequence shown here is derived from an EMBL/GenBank/DDBJ whole genome shotgun (WGS) entry which is preliminary data.</text>
</comment>
<dbReference type="EMBL" id="CALNXI010000018">
    <property type="protein sequence ID" value="CAH3015022.1"/>
    <property type="molecule type" value="Genomic_DNA"/>
</dbReference>
<gene>
    <name evidence="4" type="ORF">PEVE_00011109</name>
</gene>
<dbReference type="Pfam" id="PF02204">
    <property type="entry name" value="VPS9"/>
    <property type="match status" value="1"/>
</dbReference>
<evidence type="ECO:0000256" key="1">
    <source>
        <dbReference type="PROSITE-ProRule" id="PRU00023"/>
    </source>
</evidence>
<dbReference type="PROSITE" id="PS50297">
    <property type="entry name" value="ANK_REP_REGION"/>
    <property type="match status" value="5"/>
</dbReference>
<dbReference type="Pfam" id="PF12796">
    <property type="entry name" value="Ank_2"/>
    <property type="match status" value="2"/>
</dbReference>
<feature type="region of interest" description="Disordered" evidence="2">
    <location>
        <begin position="1187"/>
        <end position="1218"/>
    </location>
</feature>
<dbReference type="InterPro" id="IPR037191">
    <property type="entry name" value="VPS9_dom_sf"/>
</dbReference>